<proteinExistence type="predicted"/>
<comment type="caution">
    <text evidence="1">The sequence shown here is derived from an EMBL/GenBank/DDBJ whole genome shotgun (WGS) entry which is preliminary data.</text>
</comment>
<accession>A0A635RBK6</accession>
<organism evidence="1">
    <name type="scientific">Salmonella enterica subsp. enterica serovar Chester</name>
    <dbReference type="NCBI Taxonomy" id="149386"/>
    <lineage>
        <taxon>Bacteria</taxon>
        <taxon>Pseudomonadati</taxon>
        <taxon>Pseudomonadota</taxon>
        <taxon>Gammaproteobacteria</taxon>
        <taxon>Enterobacterales</taxon>
        <taxon>Enterobacteriaceae</taxon>
        <taxon>Salmonella</taxon>
    </lineage>
</organism>
<evidence type="ECO:0000313" key="1">
    <source>
        <dbReference type="EMBL" id="EDH8304180.1"/>
    </source>
</evidence>
<sequence length="130" mass="15504">MNLNDIIDIHNSDFAHEFLNSETRVRKEIEEKLTPLVADTPWMAAYAASYFSSQCLFGYLFSLFDFFDPSSNHITETDVRQRLRRGRNEFLKKVSDAYHMERFPTPLVPYTEPEWEKFYTRIWVEATHLD</sequence>
<feature type="non-terminal residue" evidence="1">
    <location>
        <position position="130"/>
    </location>
</feature>
<gene>
    <name evidence="1" type="ORF">CB695_22210</name>
</gene>
<protein>
    <submittedName>
        <fullName evidence="1">Uncharacterized protein</fullName>
    </submittedName>
</protein>
<name>A0A635RBK6_SALET</name>
<dbReference type="EMBL" id="AAMIYH010000027">
    <property type="protein sequence ID" value="EDH8304180.1"/>
    <property type="molecule type" value="Genomic_DNA"/>
</dbReference>
<dbReference type="AlphaFoldDB" id="A0A635RBK6"/>
<reference evidence="1" key="1">
    <citation type="submission" date="2018-07" db="EMBL/GenBank/DDBJ databases">
        <authorList>
            <person name="Ashton P.M."/>
            <person name="Dallman T."/>
            <person name="Nair S."/>
            <person name="De Pinna E."/>
            <person name="Peters T."/>
            <person name="Grant K."/>
        </authorList>
    </citation>
    <scope>NUCLEOTIDE SEQUENCE</scope>
    <source>
        <strain evidence="1">368335</strain>
    </source>
</reference>